<reference evidence="8 9" key="1">
    <citation type="submission" date="2024-02" db="EMBL/GenBank/DDBJ databases">
        <authorList>
            <person name="Vignale AGUSTIN F."/>
            <person name="Sosa J E."/>
            <person name="Modenutti C."/>
        </authorList>
    </citation>
    <scope>NUCLEOTIDE SEQUENCE [LARGE SCALE GENOMIC DNA]</scope>
</reference>
<feature type="region of interest" description="Disordered" evidence="6">
    <location>
        <begin position="1"/>
        <end position="169"/>
    </location>
</feature>
<feature type="compositionally biased region" description="Polar residues" evidence="6">
    <location>
        <begin position="35"/>
        <end position="47"/>
    </location>
</feature>
<name>A0ABC8TVA0_9AQUA</name>
<dbReference type="InterPro" id="IPR000504">
    <property type="entry name" value="RRM_dom"/>
</dbReference>
<dbReference type="InterPro" id="IPR035979">
    <property type="entry name" value="RBD_domain_sf"/>
</dbReference>
<dbReference type="Gene3D" id="3.30.70.330">
    <property type="match status" value="2"/>
</dbReference>
<feature type="compositionally biased region" description="Basic and acidic residues" evidence="6">
    <location>
        <begin position="150"/>
        <end position="169"/>
    </location>
</feature>
<dbReference type="CDD" id="cd12395">
    <property type="entry name" value="RRM2_RBM34"/>
    <property type="match status" value="1"/>
</dbReference>
<feature type="compositionally biased region" description="Low complexity" evidence="6">
    <location>
        <begin position="13"/>
        <end position="23"/>
    </location>
</feature>
<keyword evidence="4" id="KW-0539">Nucleus</keyword>
<gene>
    <name evidence="8" type="ORF">ILEXP_LOCUS43146</name>
</gene>
<keyword evidence="3 5" id="KW-0694">RNA-binding</keyword>
<keyword evidence="9" id="KW-1185">Reference proteome</keyword>
<dbReference type="CDD" id="cd12394">
    <property type="entry name" value="RRM1_RBM34"/>
    <property type="match status" value="1"/>
</dbReference>
<dbReference type="PROSITE" id="PS50102">
    <property type="entry name" value="RRM"/>
    <property type="match status" value="2"/>
</dbReference>
<dbReference type="Pfam" id="PF00076">
    <property type="entry name" value="RRM_1"/>
    <property type="match status" value="2"/>
</dbReference>
<dbReference type="PANTHER" id="PTHR23236">
    <property type="entry name" value="EUKARYOTIC TRANSLATION INITIATION FACTOR 4B/4H"/>
    <property type="match status" value="1"/>
</dbReference>
<dbReference type="GO" id="GO:0005730">
    <property type="term" value="C:nucleolus"/>
    <property type="evidence" value="ECO:0007669"/>
    <property type="project" value="UniProtKB-SubCell"/>
</dbReference>
<accession>A0ABC8TVA0</accession>
<evidence type="ECO:0000259" key="7">
    <source>
        <dbReference type="PROSITE" id="PS50102"/>
    </source>
</evidence>
<dbReference type="InterPro" id="IPR012677">
    <property type="entry name" value="Nucleotide-bd_a/b_plait_sf"/>
</dbReference>
<sequence>MAKKPKEPCNKANGNNVSSSGSSDVFKTLFGDIPEQSTTSSIFSTDNPFRRKPFDRSETPTQQKLGSRLDSAEVVENPKSGDSDKPNSVELKKRKKDAEQRPYLNSDSVGEASEIHLESKKSKKAKPEYPGFDSKLRAGKKGRNAVLGSDSKEFSVKGKGKKGDFGMKSKGMSYKEEKASLDVVIESEDYSGKGEGENPNVAMELNGTVNLDSERKGKKKKKRKRDEVEAEYESKRYGVVAVQDGGEEGNLGGVGVGKKRKKLDNPEDMMVSKEGFDDEGKLLRTVFVGNLPLKVKKKALLKEFSKFGEVESVRIRSIPLIDTKVPRKGAIINKKINDAADSVHAYIVFKTEEHAHASLAHNMAVVGGNHMRVDRACPPRKKLKGDDTPLYDNKKTVFVGNLPFDVKTEEIYELFSGINGLESNIEAIRVIRDPNTNVGKGIAYVLFKTRDAANLVIRKRNLKLRDRELRLYHAKSNSTPSKRKNSSLEEANNTPTKKFAPNSSTPDGSNKVKSRADISYQGLRATKSGVQKKFHPKIIEPVNLKTKAQQVQKPKERKQKRPAVAARKVNVLKGSGALKQAGTKRKLDNRTPDSARRNKKTRKFR</sequence>
<evidence type="ECO:0000256" key="5">
    <source>
        <dbReference type="PROSITE-ProRule" id="PRU00176"/>
    </source>
</evidence>
<dbReference type="SMART" id="SM00360">
    <property type="entry name" value="RRM"/>
    <property type="match status" value="2"/>
</dbReference>
<feature type="region of interest" description="Disordered" evidence="6">
    <location>
        <begin position="473"/>
        <end position="605"/>
    </location>
</feature>
<organism evidence="8 9">
    <name type="scientific">Ilex paraguariensis</name>
    <name type="common">yerba mate</name>
    <dbReference type="NCBI Taxonomy" id="185542"/>
    <lineage>
        <taxon>Eukaryota</taxon>
        <taxon>Viridiplantae</taxon>
        <taxon>Streptophyta</taxon>
        <taxon>Embryophyta</taxon>
        <taxon>Tracheophyta</taxon>
        <taxon>Spermatophyta</taxon>
        <taxon>Magnoliopsida</taxon>
        <taxon>eudicotyledons</taxon>
        <taxon>Gunneridae</taxon>
        <taxon>Pentapetalae</taxon>
        <taxon>asterids</taxon>
        <taxon>campanulids</taxon>
        <taxon>Aquifoliales</taxon>
        <taxon>Aquifoliaceae</taxon>
        <taxon>Ilex</taxon>
    </lineage>
</organism>
<comment type="similarity">
    <text evidence="2">Belongs to the RRM RBM34 family.</text>
</comment>
<dbReference type="GO" id="GO:0003723">
    <property type="term" value="F:RNA binding"/>
    <property type="evidence" value="ECO:0007669"/>
    <property type="project" value="UniProtKB-UniRule"/>
</dbReference>
<evidence type="ECO:0000313" key="8">
    <source>
        <dbReference type="EMBL" id="CAK9173416.1"/>
    </source>
</evidence>
<evidence type="ECO:0000256" key="1">
    <source>
        <dbReference type="ARBA" id="ARBA00004604"/>
    </source>
</evidence>
<dbReference type="Proteomes" id="UP001642360">
    <property type="component" value="Unassembled WGS sequence"/>
</dbReference>
<protein>
    <recommendedName>
        <fullName evidence="7">RRM domain-containing protein</fullName>
    </recommendedName>
</protein>
<feature type="domain" description="RRM" evidence="7">
    <location>
        <begin position="284"/>
        <end position="378"/>
    </location>
</feature>
<comment type="caution">
    <text evidence="8">The sequence shown here is derived from an EMBL/GenBank/DDBJ whole genome shotgun (WGS) entry which is preliminary data.</text>
</comment>
<feature type="compositionally biased region" description="Basic and acidic residues" evidence="6">
    <location>
        <begin position="79"/>
        <end position="100"/>
    </location>
</feature>
<dbReference type="InterPro" id="IPR034221">
    <property type="entry name" value="RBM34_RRM2"/>
</dbReference>
<evidence type="ECO:0000256" key="2">
    <source>
        <dbReference type="ARBA" id="ARBA00007077"/>
    </source>
</evidence>
<dbReference type="EMBL" id="CAUOFW020006168">
    <property type="protein sequence ID" value="CAK9173416.1"/>
    <property type="molecule type" value="Genomic_DNA"/>
</dbReference>
<feature type="compositionally biased region" description="Basic and acidic residues" evidence="6">
    <location>
        <begin position="48"/>
        <end position="58"/>
    </location>
</feature>
<feature type="compositionally biased region" description="Polar residues" evidence="6">
    <location>
        <begin position="488"/>
        <end position="508"/>
    </location>
</feature>
<proteinExistence type="inferred from homology"/>
<evidence type="ECO:0000313" key="9">
    <source>
        <dbReference type="Proteomes" id="UP001642360"/>
    </source>
</evidence>
<feature type="compositionally biased region" description="Basic and acidic residues" evidence="6">
    <location>
        <begin position="585"/>
        <end position="596"/>
    </location>
</feature>
<feature type="domain" description="RRM" evidence="7">
    <location>
        <begin position="395"/>
        <end position="476"/>
    </location>
</feature>
<evidence type="ECO:0000256" key="3">
    <source>
        <dbReference type="ARBA" id="ARBA00022884"/>
    </source>
</evidence>
<comment type="subcellular location">
    <subcellularLocation>
        <location evidence="1">Nucleus</location>
        <location evidence="1">Nucleolus</location>
    </subcellularLocation>
</comment>
<evidence type="ECO:0000256" key="4">
    <source>
        <dbReference type="ARBA" id="ARBA00023242"/>
    </source>
</evidence>
<dbReference type="SUPFAM" id="SSF54928">
    <property type="entry name" value="RNA-binding domain, RBD"/>
    <property type="match status" value="2"/>
</dbReference>
<dbReference type="PANTHER" id="PTHR23236:SF25">
    <property type="entry name" value="RNA-BINDING PROTEIN 34"/>
    <property type="match status" value="1"/>
</dbReference>
<dbReference type="AlphaFoldDB" id="A0ABC8TVA0"/>
<evidence type="ECO:0000256" key="6">
    <source>
        <dbReference type="SAM" id="MobiDB-lite"/>
    </source>
</evidence>
<feature type="region of interest" description="Disordered" evidence="6">
    <location>
        <begin position="190"/>
        <end position="228"/>
    </location>
</feature>